<dbReference type="STRING" id="1423750.FC89_GL002314"/>
<accession>A0A0R1VGH8</accession>
<organism evidence="2 3">
    <name type="scientific">Liquorilactobacillus ghanensis DSM 18630</name>
    <dbReference type="NCBI Taxonomy" id="1423750"/>
    <lineage>
        <taxon>Bacteria</taxon>
        <taxon>Bacillati</taxon>
        <taxon>Bacillota</taxon>
        <taxon>Bacilli</taxon>
        <taxon>Lactobacillales</taxon>
        <taxon>Lactobacillaceae</taxon>
        <taxon>Liquorilactobacillus</taxon>
    </lineage>
</organism>
<name>A0A0R1VGH8_9LACO</name>
<keyword evidence="3" id="KW-1185">Reference proteome</keyword>
<dbReference type="PANTHER" id="PTHR37804:SF1">
    <property type="entry name" value="CDAA REGULATORY PROTEIN CDAR"/>
    <property type="match status" value="1"/>
</dbReference>
<gene>
    <name evidence="2" type="ORF">FC89_GL002314</name>
</gene>
<evidence type="ECO:0000313" key="2">
    <source>
        <dbReference type="EMBL" id="KRM04373.1"/>
    </source>
</evidence>
<dbReference type="Gene3D" id="2.170.120.40">
    <property type="entry name" value="YbbR-like domain"/>
    <property type="match status" value="2"/>
</dbReference>
<comment type="caution">
    <text evidence="2">The sequence shown here is derived from an EMBL/GenBank/DDBJ whole genome shotgun (WGS) entry which is preliminary data.</text>
</comment>
<feature type="compositionally biased region" description="Low complexity" evidence="1">
    <location>
        <begin position="320"/>
        <end position="384"/>
    </location>
</feature>
<dbReference type="Proteomes" id="UP000051451">
    <property type="component" value="Unassembled WGS sequence"/>
</dbReference>
<sequence>MNLNYFFNNKWFYRLLSLVFAIFLFGYVSSLGSGGSNPPSNNNTSMMSERSVTLKMPLNLNVNSDKYFVTGYPEKVKIKISGADSMMTAITNTRNFSVYADLSKLKPGTHRVKLQEAGLSRNLSYKISPATVKVKISVRKTADFPVQVVYNSDRLASGYQNGDSSANPQVVSVTGAKTDINKIDRVEALLDIPQGTDDTLVKQVMLQAVDNSGKILNVVISPETVRVKLPVYRATATKKVSLNFVASGGSSNQNYNFSSKTKEVSLEGTKRALSKLSQLTVSVPVSGVTSETTKTVKIAAPANGISTVTPSEVTVTITPSSVSTGKAASSTKSSSSSPSFSTAEQSSVESDNSSVSSSSAIDNSTSSASTTTTSSSEKSVTSDTTSKDNKSN</sequence>
<proteinExistence type="predicted"/>
<dbReference type="InterPro" id="IPR012505">
    <property type="entry name" value="YbbR"/>
</dbReference>
<dbReference type="OrthoDB" id="2139417at2"/>
<dbReference type="PANTHER" id="PTHR37804">
    <property type="entry name" value="CDAA REGULATORY PROTEIN CDAR"/>
    <property type="match status" value="1"/>
</dbReference>
<dbReference type="Pfam" id="PF07949">
    <property type="entry name" value="YbbR"/>
    <property type="match status" value="3"/>
</dbReference>
<evidence type="ECO:0000256" key="1">
    <source>
        <dbReference type="SAM" id="MobiDB-lite"/>
    </source>
</evidence>
<protein>
    <submittedName>
        <fullName evidence="2">YbbR family protein</fullName>
    </submittedName>
</protein>
<dbReference type="InterPro" id="IPR053154">
    <property type="entry name" value="c-di-AMP_regulator"/>
</dbReference>
<dbReference type="RefSeq" id="WP_057872669.1">
    <property type="nucleotide sequence ID" value="NZ_AZGB01000029.1"/>
</dbReference>
<dbReference type="AlphaFoldDB" id="A0A0R1VGH8"/>
<dbReference type="GeneID" id="98319979"/>
<feature type="region of interest" description="Disordered" evidence="1">
    <location>
        <begin position="320"/>
        <end position="392"/>
    </location>
</feature>
<dbReference type="Gene3D" id="2.170.120.30">
    <property type="match status" value="1"/>
</dbReference>
<dbReference type="EMBL" id="AZGB01000029">
    <property type="protein sequence ID" value="KRM04373.1"/>
    <property type="molecule type" value="Genomic_DNA"/>
</dbReference>
<reference evidence="2 3" key="1">
    <citation type="journal article" date="2015" name="Genome Announc.">
        <title>Expanding the biotechnology potential of lactobacilli through comparative genomics of 213 strains and associated genera.</title>
        <authorList>
            <person name="Sun Z."/>
            <person name="Harris H.M."/>
            <person name="McCann A."/>
            <person name="Guo C."/>
            <person name="Argimon S."/>
            <person name="Zhang W."/>
            <person name="Yang X."/>
            <person name="Jeffery I.B."/>
            <person name="Cooney J.C."/>
            <person name="Kagawa T.F."/>
            <person name="Liu W."/>
            <person name="Song Y."/>
            <person name="Salvetti E."/>
            <person name="Wrobel A."/>
            <person name="Rasinkangas P."/>
            <person name="Parkhill J."/>
            <person name="Rea M.C."/>
            <person name="O'Sullivan O."/>
            <person name="Ritari J."/>
            <person name="Douillard F.P."/>
            <person name="Paul Ross R."/>
            <person name="Yang R."/>
            <person name="Briner A.E."/>
            <person name="Felis G.E."/>
            <person name="de Vos W.M."/>
            <person name="Barrangou R."/>
            <person name="Klaenhammer T.R."/>
            <person name="Caufield P.W."/>
            <person name="Cui Y."/>
            <person name="Zhang H."/>
            <person name="O'Toole P.W."/>
        </authorList>
    </citation>
    <scope>NUCLEOTIDE SEQUENCE [LARGE SCALE GENOMIC DNA]</scope>
    <source>
        <strain evidence="2 3">DSM 18630</strain>
    </source>
</reference>
<evidence type="ECO:0000313" key="3">
    <source>
        <dbReference type="Proteomes" id="UP000051451"/>
    </source>
</evidence>
<dbReference type="PATRIC" id="fig|1423750.3.peg.2357"/>